<dbReference type="OrthoDB" id="4981253at2"/>
<reference evidence="1 2" key="1">
    <citation type="submission" date="2014-11" db="EMBL/GenBank/DDBJ databases">
        <title>Genome sequence of Microbacterium mangrovi MUSC 115(T).</title>
        <authorList>
            <person name="Lee L.-H."/>
        </authorList>
    </citation>
    <scope>NUCLEOTIDE SEQUENCE [LARGE SCALE GENOMIC DNA]</scope>
    <source>
        <strain evidence="1 2">MUSC 115</strain>
    </source>
</reference>
<gene>
    <name evidence="1" type="ORF">LK09_13655</name>
</gene>
<evidence type="ECO:0000313" key="2">
    <source>
        <dbReference type="Proteomes" id="UP000031030"/>
    </source>
</evidence>
<proteinExistence type="predicted"/>
<organism evidence="1 2">
    <name type="scientific">Microbacterium mangrovi</name>
    <dbReference type="NCBI Taxonomy" id="1348253"/>
    <lineage>
        <taxon>Bacteria</taxon>
        <taxon>Bacillati</taxon>
        <taxon>Actinomycetota</taxon>
        <taxon>Actinomycetes</taxon>
        <taxon>Micrococcales</taxon>
        <taxon>Microbacteriaceae</taxon>
        <taxon>Microbacterium</taxon>
    </lineage>
</organism>
<name>A0A0B2A549_9MICO</name>
<accession>A0A0B2A549</accession>
<dbReference type="EMBL" id="JTDK01000012">
    <property type="protein sequence ID" value="KHK96889.1"/>
    <property type="molecule type" value="Genomic_DNA"/>
</dbReference>
<dbReference type="Proteomes" id="UP000031030">
    <property type="component" value="Unassembled WGS sequence"/>
</dbReference>
<evidence type="ECO:0000313" key="1">
    <source>
        <dbReference type="EMBL" id="KHK96889.1"/>
    </source>
</evidence>
<protein>
    <submittedName>
        <fullName evidence="1">Type IV secretion protein Rhs</fullName>
    </submittedName>
</protein>
<comment type="caution">
    <text evidence="1">The sequence shown here is derived from an EMBL/GenBank/DDBJ whole genome shotgun (WGS) entry which is preliminary data.</text>
</comment>
<sequence length="81" mass="9061">MIMAQSDSADRPPLRERVREAGGWYSWFNRNLVRLAGPAAVGPYDTTPEPTRTERPCPLCGAPMSQHTFDRTGPKPLMFCP</sequence>
<keyword evidence="2" id="KW-1185">Reference proteome</keyword>
<dbReference type="AlphaFoldDB" id="A0A0B2A549"/>